<dbReference type="InterPro" id="IPR000719">
    <property type="entry name" value="Prot_kinase_dom"/>
</dbReference>
<dbReference type="GO" id="GO:0016887">
    <property type="term" value="F:ATP hydrolysis activity"/>
    <property type="evidence" value="ECO:0007669"/>
    <property type="project" value="InterPro"/>
</dbReference>
<keyword evidence="4" id="KW-0732">Signal</keyword>
<feature type="region of interest" description="Disordered" evidence="2">
    <location>
        <begin position="944"/>
        <end position="965"/>
    </location>
</feature>
<dbReference type="SMART" id="SM00382">
    <property type="entry name" value="AAA"/>
    <property type="match status" value="1"/>
</dbReference>
<dbReference type="PANTHER" id="PTHR10760:SF2">
    <property type="entry name" value="LD13476P-RELATED"/>
    <property type="match status" value="1"/>
</dbReference>
<feature type="compositionally biased region" description="Polar residues" evidence="2">
    <location>
        <begin position="944"/>
        <end position="961"/>
    </location>
</feature>
<dbReference type="Gene3D" id="3.40.50.300">
    <property type="entry name" value="P-loop containing nucleotide triphosphate hydrolases"/>
    <property type="match status" value="1"/>
</dbReference>
<gene>
    <name evidence="7" type="ORF">B5M09_005155</name>
</gene>
<feature type="chain" id="PRO_5018757965" description="WW domain-containing protein" evidence="4">
    <location>
        <begin position="16"/>
        <end position="1481"/>
    </location>
</feature>
<evidence type="ECO:0000256" key="2">
    <source>
        <dbReference type="SAM" id="MobiDB-lite"/>
    </source>
</evidence>
<reference evidence="7" key="1">
    <citation type="submission" date="2018-07" db="EMBL/GenBank/DDBJ databases">
        <title>Annotation of Aphanomyces astaci genome assembly.</title>
        <authorList>
            <person name="Studholme D.J."/>
        </authorList>
    </citation>
    <scope>NUCLEOTIDE SEQUENCE [LARGE SCALE GENOMIC DNA]</scope>
    <source>
        <strain evidence="7">Pc</strain>
    </source>
</reference>
<dbReference type="VEuPathDB" id="FungiDB:H257_16569"/>
<proteinExistence type="inferred from homology"/>
<dbReference type="PROSITE" id="PS50011">
    <property type="entry name" value="PROTEIN_KINASE_DOM"/>
    <property type="match status" value="1"/>
</dbReference>
<dbReference type="Gene3D" id="2.20.70.10">
    <property type="match status" value="1"/>
</dbReference>
<dbReference type="GO" id="GO:0004672">
    <property type="term" value="F:protein kinase activity"/>
    <property type="evidence" value="ECO:0007669"/>
    <property type="project" value="InterPro"/>
</dbReference>
<organism evidence="7 8">
    <name type="scientific">Aphanomyces astaci</name>
    <name type="common">Crayfish plague agent</name>
    <dbReference type="NCBI Taxonomy" id="112090"/>
    <lineage>
        <taxon>Eukaryota</taxon>
        <taxon>Sar</taxon>
        <taxon>Stramenopiles</taxon>
        <taxon>Oomycota</taxon>
        <taxon>Saprolegniomycetes</taxon>
        <taxon>Saprolegniales</taxon>
        <taxon>Verrucalvaceae</taxon>
        <taxon>Aphanomyces</taxon>
    </lineage>
</organism>
<sequence>MVFLVASSFMQVACAADSEGTSPNNQDEPTSSWDDISDKLKVATAKGLSKLSWGLEWLGYKSGFGEQCTFVEHPSLAVRKHLQANLKAQDRAVDVLVASIEAWERTHAKDHAPLVLALTGPTGTGKTESSNLLAEALFKWTKRLDHSDKDSPSGLLVFRGEDFSDNYTNPVSQYQEQIKSRLAEHLFRCSGKALVVFDEVQKVIPHTLDVLTSAMSSNAHLTYHRGGVERRIDTADVVFLLISDIGVAKMEQLLIQYDDRRHVPATQLENDVKRALDAQWTRLQFGKMVRQVVPFLPFEPQHIVLVIQAKLDQLSEYYQGVYWKSLAFDPALAPHLSTLESMLYIERRAVVRGVDVRKVFAKYGARNVETGPLQQLKSKLMRYARPWNPEAQFTVRLMPDERTIEIVACVEARANDQDKADEDGGGGAIATLSVTCGSGIMADWDAYVDERGYTYYYNRITGDTAWEIPPDAAADVVDQPPVTTPESVVSSEPTDGTQVGDTWTATSEGGEWAFGGVNPADGTFYFIHTTTGERVTNLPMDTPQSATSYANKHDYVGSILLDKVAPEVQRCMDDLVQTIETQLAVWMRRRQRNAKALAKQHKGHRGRQTNKQAVVQQLPQQHHHPTPVRMTQLLVNAKRYEYSAEYAARRAELDAQLREDEVQKEVVRVTDRLALRRKRQVKQAAAWRRADIKEEQIQLRHHITRVLVAKATNGLDIHGTSSHVSAPVIVVVECRLKRILNTLFVGKIDLSSGDDSNNNHGEPATKLKRDELFESEERAALVRHRTRQLERLFVAMDMDKRGTVSALHVLHHLVTQPTDVQRWVQPPRRGLDDLVTTGVLQAFFLQLRRVNLRQFVTFVDISEDVVAQVDRIQAAMERAGLGVVSADVATWQSSMSNVKTGEAANRKQLIVNRLQQSFCTAKVGFLLASYDAWEARVLAPSQSRLSSEPMSTTSGTPASRGSSHDLLAKLTKRREDVEREEMARALLFEEDERSHEEVERAKVAMETPLILEQDAAHREFVRLLQKCLDPSIMLKRLNFERVLAVRSPTDNMVLRMVDSATNMHCIVHTMRCASVDEADNVVMLARQLHHHRPPHTVEVLHVFQYMYQQFATHGNLNECWPVVFVVTEDCMEGGNVYAIDDAAGERRQQLKLGGFLAFKQPFTQDDLSKLPSIVHPSLVPPELTSTSRCTNGMMLNEKTDMWMLGCLLYSLVTGSEQVVREKSLSTIMTDVPLRYGTSIRSCLRMLLQPLPQHRPTAMEIFNFISCASPDEGVAADTKASSASMTLKKSVRSLDPLPCRLSCGESKTQIIFMSSSSLTTADIHATSAAATTQPCLHGDPIRGGVPEAVLASTSIASEQVPWRAIATATAVKTLLEILRPFSDYVQPFVAIFVLAMSTQVILGVYVLGAACMVVLDHRFRGFIAAETSSASLLCITLMCAKTSVDVATSNGDATPLHTLFKPFADPTTLADMVWTVLIKCTS</sequence>
<dbReference type="GO" id="GO:0005737">
    <property type="term" value="C:cytoplasm"/>
    <property type="evidence" value="ECO:0007669"/>
    <property type="project" value="UniProtKB-ARBA"/>
</dbReference>
<feature type="transmembrane region" description="Helical" evidence="3">
    <location>
        <begin position="1387"/>
        <end position="1414"/>
    </location>
</feature>
<dbReference type="VEuPathDB" id="FungiDB:H257_16570"/>
<evidence type="ECO:0008006" key="9">
    <source>
        <dbReference type="Google" id="ProtNLM"/>
    </source>
</evidence>
<protein>
    <recommendedName>
        <fullName evidence="9">WW domain-containing protein</fullName>
    </recommendedName>
</protein>
<dbReference type="GO" id="GO:0005524">
    <property type="term" value="F:ATP binding"/>
    <property type="evidence" value="ECO:0007669"/>
    <property type="project" value="InterPro"/>
</dbReference>
<dbReference type="SUPFAM" id="SSF52540">
    <property type="entry name" value="P-loop containing nucleoside triphosphate hydrolases"/>
    <property type="match status" value="1"/>
</dbReference>
<dbReference type="VEuPathDB" id="FungiDB:H257_16571"/>
<dbReference type="SMART" id="SM00456">
    <property type="entry name" value="WW"/>
    <property type="match status" value="1"/>
</dbReference>
<evidence type="ECO:0000313" key="8">
    <source>
        <dbReference type="Proteomes" id="UP000284702"/>
    </source>
</evidence>
<dbReference type="Proteomes" id="UP000284702">
    <property type="component" value="Unassembled WGS sequence"/>
</dbReference>
<dbReference type="SUPFAM" id="SSF56112">
    <property type="entry name" value="Protein kinase-like (PK-like)"/>
    <property type="match status" value="1"/>
</dbReference>
<feature type="domain" description="Protein kinase" evidence="5">
    <location>
        <begin position="952"/>
        <end position="1264"/>
    </location>
</feature>
<feature type="domain" description="WW" evidence="6">
    <location>
        <begin position="438"/>
        <end position="471"/>
    </location>
</feature>
<keyword evidence="3" id="KW-0812">Transmembrane</keyword>
<dbReference type="InterPro" id="IPR001202">
    <property type="entry name" value="WW_dom"/>
</dbReference>
<dbReference type="InterPro" id="IPR010448">
    <property type="entry name" value="Torsin"/>
</dbReference>
<evidence type="ECO:0000313" key="7">
    <source>
        <dbReference type="EMBL" id="RQM31182.1"/>
    </source>
</evidence>
<evidence type="ECO:0000256" key="1">
    <source>
        <dbReference type="ARBA" id="ARBA00006235"/>
    </source>
</evidence>
<keyword evidence="3" id="KW-1133">Transmembrane helix</keyword>
<feature type="signal peptide" evidence="4">
    <location>
        <begin position="1"/>
        <end position="15"/>
    </location>
</feature>
<evidence type="ECO:0000259" key="6">
    <source>
        <dbReference type="PROSITE" id="PS50020"/>
    </source>
</evidence>
<evidence type="ECO:0000256" key="3">
    <source>
        <dbReference type="SAM" id="Phobius"/>
    </source>
</evidence>
<dbReference type="InterPro" id="IPR011009">
    <property type="entry name" value="Kinase-like_dom_sf"/>
</dbReference>
<comment type="similarity">
    <text evidence="1">Belongs to the ClpA/ClpB family. Torsin subfamily.</text>
</comment>
<comment type="caution">
    <text evidence="7">The sequence shown here is derived from an EMBL/GenBank/DDBJ whole genome shotgun (WGS) entry which is preliminary data.</text>
</comment>
<keyword evidence="8" id="KW-1185">Reference proteome</keyword>
<dbReference type="CDD" id="cd00201">
    <property type="entry name" value="WW"/>
    <property type="match status" value="1"/>
</dbReference>
<dbReference type="PROSITE" id="PS50020">
    <property type="entry name" value="WW_DOMAIN_2"/>
    <property type="match status" value="1"/>
</dbReference>
<accession>A0A3R7YYJ7</accession>
<dbReference type="Pfam" id="PF00397">
    <property type="entry name" value="WW"/>
    <property type="match status" value="1"/>
</dbReference>
<evidence type="ECO:0000256" key="4">
    <source>
        <dbReference type="SAM" id="SignalP"/>
    </source>
</evidence>
<dbReference type="PANTHER" id="PTHR10760">
    <property type="entry name" value="TORSIN"/>
    <property type="match status" value="1"/>
</dbReference>
<name>A0A3R7YYJ7_APHAT</name>
<dbReference type="EMBL" id="MZMZ02000191">
    <property type="protein sequence ID" value="RQM31182.1"/>
    <property type="molecule type" value="Genomic_DNA"/>
</dbReference>
<dbReference type="SUPFAM" id="SSF51045">
    <property type="entry name" value="WW domain"/>
    <property type="match status" value="1"/>
</dbReference>
<dbReference type="Pfam" id="PF06309">
    <property type="entry name" value="Torsin"/>
    <property type="match status" value="1"/>
</dbReference>
<dbReference type="InterPro" id="IPR027417">
    <property type="entry name" value="P-loop_NTPase"/>
</dbReference>
<dbReference type="InterPro" id="IPR003593">
    <property type="entry name" value="AAA+_ATPase"/>
</dbReference>
<evidence type="ECO:0000259" key="5">
    <source>
        <dbReference type="PROSITE" id="PS50011"/>
    </source>
</evidence>
<dbReference type="InterPro" id="IPR036020">
    <property type="entry name" value="WW_dom_sf"/>
</dbReference>
<keyword evidence="3" id="KW-0472">Membrane</keyword>
<dbReference type="Gene3D" id="1.10.510.10">
    <property type="entry name" value="Transferase(Phosphotransferase) domain 1"/>
    <property type="match status" value="1"/>
</dbReference>